<dbReference type="OrthoDB" id="2375382at2"/>
<evidence type="ECO:0000313" key="1">
    <source>
        <dbReference type="EMBL" id="ABM59921.1"/>
    </source>
</evidence>
<dbReference type="InterPro" id="IPR009057">
    <property type="entry name" value="Homeodomain-like_sf"/>
</dbReference>
<accession>A1WQL4</accession>
<gene>
    <name evidence="1" type="ordered locus">Veis_4216</name>
</gene>
<protein>
    <recommendedName>
        <fullName evidence="3">Transposase</fullName>
    </recommendedName>
</protein>
<dbReference type="eggNOG" id="COG3335">
    <property type="taxonomic scope" value="Bacteria"/>
</dbReference>
<dbReference type="SUPFAM" id="SSF46689">
    <property type="entry name" value="Homeodomain-like"/>
    <property type="match status" value="1"/>
</dbReference>
<reference evidence="2" key="1">
    <citation type="submission" date="2006-12" db="EMBL/GenBank/DDBJ databases">
        <title>Complete sequence of chromosome 1 of Verminephrobacter eiseniae EF01-2.</title>
        <authorList>
            <person name="Copeland A."/>
            <person name="Lucas S."/>
            <person name="Lapidus A."/>
            <person name="Barry K."/>
            <person name="Detter J.C."/>
            <person name="Glavina del Rio T."/>
            <person name="Dalin E."/>
            <person name="Tice H."/>
            <person name="Pitluck S."/>
            <person name="Chertkov O."/>
            <person name="Brettin T."/>
            <person name="Bruce D."/>
            <person name="Han C."/>
            <person name="Tapia R."/>
            <person name="Gilna P."/>
            <person name="Schmutz J."/>
            <person name="Larimer F."/>
            <person name="Land M."/>
            <person name="Hauser L."/>
            <person name="Kyrpides N."/>
            <person name="Kim E."/>
            <person name="Stahl D."/>
            <person name="Richardson P."/>
        </authorList>
    </citation>
    <scope>NUCLEOTIDE SEQUENCE [LARGE SCALE GENOMIC DNA]</scope>
    <source>
        <strain evidence="2">EF01-2</strain>
    </source>
</reference>
<dbReference type="AlphaFoldDB" id="A1WQL4"/>
<sequence length="163" mass="19166">MNLTETEIVELRQQANGRSVRADLARRARLILLLAEGLTWSAIRAKLDCNDSYIALWSKRFAADRLVGLFSRHAGRQRYKVTDRLEARVLARTTKPSWLNQVELWFAKIEREVIARGVFTPVPDLKRKPMRYIRKYDEQPKSVQWKYFDPTRRITPDSIITVH</sequence>
<dbReference type="KEGG" id="vei:Veis_4216"/>
<dbReference type="GeneID" id="76462547"/>
<name>A1WQL4_VEREI</name>
<dbReference type="Proteomes" id="UP000000374">
    <property type="component" value="Chromosome"/>
</dbReference>
<evidence type="ECO:0008006" key="3">
    <source>
        <dbReference type="Google" id="ProtNLM"/>
    </source>
</evidence>
<keyword evidence="2" id="KW-1185">Reference proteome</keyword>
<dbReference type="EMBL" id="CP000542">
    <property type="protein sequence ID" value="ABM59921.1"/>
    <property type="molecule type" value="Genomic_DNA"/>
</dbReference>
<dbReference type="Pfam" id="PF13384">
    <property type="entry name" value="HTH_23"/>
    <property type="match status" value="1"/>
</dbReference>
<proteinExistence type="predicted"/>
<organism evidence="1 2">
    <name type="scientific">Verminephrobacter eiseniae (strain EF01-2)</name>
    <dbReference type="NCBI Taxonomy" id="391735"/>
    <lineage>
        <taxon>Bacteria</taxon>
        <taxon>Pseudomonadati</taxon>
        <taxon>Pseudomonadota</taxon>
        <taxon>Betaproteobacteria</taxon>
        <taxon>Burkholderiales</taxon>
        <taxon>Comamonadaceae</taxon>
        <taxon>Verminephrobacter</taxon>
    </lineage>
</organism>
<evidence type="ECO:0000313" key="2">
    <source>
        <dbReference type="Proteomes" id="UP000000374"/>
    </source>
</evidence>
<dbReference type="HOGENOM" id="CLU_1721576_0_0_4"/>
<dbReference type="RefSeq" id="WP_011811908.1">
    <property type="nucleotide sequence ID" value="NC_008786.1"/>
</dbReference>